<comment type="caution">
    <text evidence="1">The sequence shown here is derived from an EMBL/GenBank/DDBJ whole genome shotgun (WGS) entry which is preliminary data.</text>
</comment>
<dbReference type="RefSeq" id="WP_068001700.1">
    <property type="nucleotide sequence ID" value="NZ_FOFM01000005.1"/>
</dbReference>
<reference evidence="1 2" key="1">
    <citation type="journal article" date="2016" name="Front. Microbiol.">
        <title>Comparative Genomic Analysis Reveals a Diverse Repertoire of Genes Involved in Prokaryote-Eukaryote Interactions within the Pseudovibrio Genus.</title>
        <authorList>
            <person name="Romano S."/>
            <person name="Fernandez-Guerra A."/>
            <person name="Reen F.J."/>
            <person name="Glockner F.O."/>
            <person name="Crowley S.P."/>
            <person name="O'Sullivan O."/>
            <person name="Cotter P.D."/>
            <person name="Adams C."/>
            <person name="Dobson A.D."/>
            <person name="O'Gara F."/>
        </authorList>
    </citation>
    <scope>NUCLEOTIDE SEQUENCE [LARGE SCALE GENOMIC DNA]</scope>
    <source>
        <strain evidence="1 2">Ad2</strain>
    </source>
</reference>
<dbReference type="Proteomes" id="UP000076577">
    <property type="component" value="Unassembled WGS sequence"/>
</dbReference>
<keyword evidence="2" id="KW-1185">Reference proteome</keyword>
<name>A0A166AK34_9HYPH</name>
<evidence type="ECO:0000313" key="2">
    <source>
        <dbReference type="Proteomes" id="UP000076577"/>
    </source>
</evidence>
<accession>A0A166AK34</accession>
<gene>
    <name evidence="1" type="ORF">PsAD2_00507</name>
</gene>
<dbReference type="OrthoDB" id="7848238at2"/>
<organism evidence="1 2">
    <name type="scientific">Pseudovibrio axinellae</name>
    <dbReference type="NCBI Taxonomy" id="989403"/>
    <lineage>
        <taxon>Bacteria</taxon>
        <taxon>Pseudomonadati</taxon>
        <taxon>Pseudomonadota</taxon>
        <taxon>Alphaproteobacteria</taxon>
        <taxon>Hyphomicrobiales</taxon>
        <taxon>Stappiaceae</taxon>
        <taxon>Pseudovibrio</taxon>
    </lineage>
</organism>
<dbReference type="PATRIC" id="fig|989403.3.peg.537"/>
<proteinExistence type="predicted"/>
<sequence length="215" mass="22982">MKKTIKADELDRSVLEFGLLVGLLIPAGDAPHEYKLSKEWLKDPVAQLRKQLTKLDQDLNTCLKNALHGLKTGEANAALDTANELSKWNPLLFPALGLGGHVGSLGEVAAIDWFSLISNGGDFPETIETWVHKIAGDPEMLRAWGAAVVSLASGKIEPPTGAGTPDDPYLYAVMEIGHLGTLYLSLAAKKETLGTFALVPGLVFDATPIELGDTQ</sequence>
<dbReference type="EMBL" id="LMCB01000004">
    <property type="protein sequence ID" value="KZL21218.1"/>
    <property type="molecule type" value="Genomic_DNA"/>
</dbReference>
<dbReference type="AlphaFoldDB" id="A0A166AK34"/>
<protein>
    <submittedName>
        <fullName evidence="1">Uncharacterized protein</fullName>
    </submittedName>
</protein>
<evidence type="ECO:0000313" key="1">
    <source>
        <dbReference type="EMBL" id="KZL21218.1"/>
    </source>
</evidence>